<name>A0ABM3QJD7_SPIOL</name>
<evidence type="ECO:0000313" key="2">
    <source>
        <dbReference type="Proteomes" id="UP000813463"/>
    </source>
</evidence>
<evidence type="ECO:0000256" key="1">
    <source>
        <dbReference type="SAM" id="MobiDB-lite"/>
    </source>
</evidence>
<feature type="region of interest" description="Disordered" evidence="1">
    <location>
        <begin position="73"/>
        <end position="182"/>
    </location>
</feature>
<dbReference type="RefSeq" id="XP_056683468.1">
    <property type="nucleotide sequence ID" value="XM_056827490.1"/>
</dbReference>
<protein>
    <submittedName>
        <fullName evidence="3">Uncharacterized protein</fullName>
    </submittedName>
</protein>
<reference evidence="3" key="2">
    <citation type="submission" date="2025-08" db="UniProtKB">
        <authorList>
            <consortium name="RefSeq"/>
        </authorList>
    </citation>
    <scope>IDENTIFICATION</scope>
    <source>
        <tissue evidence="3">Leaf</tissue>
    </source>
</reference>
<sequence length="245" mass="26073">MLADQLGNVGAPVSDQRKVLTLVAGLNEAYGGVATLIQHSNPLVSFSKARSMLVLEESNLGKQAAREAALIVGANPPDDPAAPARAPATNNNNRNNNNNRRNGGGRGRGNNNNYKGRGGGGRGRGSNSSQQQAQTQPPQWPPGWQYPPWAGWSPQPWATPPCPYPTTWQPRPPHNKQPGILGARPPQAYQTSVSQGNGYAPTDIEAALHTLSLNPPDDNWYMDTGATSHMTSNPGFTDGEATNEV</sequence>
<dbReference type="GeneID" id="130459870"/>
<evidence type="ECO:0000313" key="3">
    <source>
        <dbReference type="RefSeq" id="XP_056683468.1"/>
    </source>
</evidence>
<keyword evidence="2" id="KW-1185">Reference proteome</keyword>
<dbReference type="PANTHER" id="PTHR47481">
    <property type="match status" value="1"/>
</dbReference>
<accession>A0ABM3QJD7</accession>
<organism evidence="2 3">
    <name type="scientific">Spinacia oleracea</name>
    <name type="common">Spinach</name>
    <dbReference type="NCBI Taxonomy" id="3562"/>
    <lineage>
        <taxon>Eukaryota</taxon>
        <taxon>Viridiplantae</taxon>
        <taxon>Streptophyta</taxon>
        <taxon>Embryophyta</taxon>
        <taxon>Tracheophyta</taxon>
        <taxon>Spermatophyta</taxon>
        <taxon>Magnoliopsida</taxon>
        <taxon>eudicotyledons</taxon>
        <taxon>Gunneridae</taxon>
        <taxon>Pentapetalae</taxon>
        <taxon>Caryophyllales</taxon>
        <taxon>Chenopodiaceae</taxon>
        <taxon>Chenopodioideae</taxon>
        <taxon>Anserineae</taxon>
        <taxon>Spinacia</taxon>
    </lineage>
</organism>
<feature type="region of interest" description="Disordered" evidence="1">
    <location>
        <begin position="219"/>
        <end position="245"/>
    </location>
</feature>
<reference evidence="2" key="1">
    <citation type="journal article" date="2021" name="Nat. Commun.">
        <title>Genomic analyses provide insights into spinach domestication and the genetic basis of agronomic traits.</title>
        <authorList>
            <person name="Cai X."/>
            <person name="Sun X."/>
            <person name="Xu C."/>
            <person name="Sun H."/>
            <person name="Wang X."/>
            <person name="Ge C."/>
            <person name="Zhang Z."/>
            <person name="Wang Q."/>
            <person name="Fei Z."/>
            <person name="Jiao C."/>
            <person name="Wang Q."/>
        </authorList>
    </citation>
    <scope>NUCLEOTIDE SEQUENCE [LARGE SCALE GENOMIC DNA]</scope>
    <source>
        <strain evidence="2">cv. Varoflay</strain>
    </source>
</reference>
<feature type="compositionally biased region" description="Polar residues" evidence="1">
    <location>
        <begin position="225"/>
        <end position="235"/>
    </location>
</feature>
<feature type="compositionally biased region" description="Low complexity" evidence="1">
    <location>
        <begin position="81"/>
        <end position="101"/>
    </location>
</feature>
<gene>
    <name evidence="3" type="primary">LOC130459870</name>
</gene>
<dbReference type="Proteomes" id="UP000813463">
    <property type="component" value="Chromosome 4"/>
</dbReference>
<dbReference type="PANTHER" id="PTHR47481:SF10">
    <property type="entry name" value="COPIA-LIKE POLYPROTEIN_RETROTRANSPOSON"/>
    <property type="match status" value="1"/>
</dbReference>
<proteinExistence type="predicted"/>